<evidence type="ECO:0000259" key="3">
    <source>
        <dbReference type="Pfam" id="PF13505"/>
    </source>
</evidence>
<evidence type="ECO:0000313" key="4">
    <source>
        <dbReference type="EMBL" id="MDF1611646.1"/>
    </source>
</evidence>
<comment type="caution">
    <text evidence="4">The sequence shown here is derived from an EMBL/GenBank/DDBJ whole genome shotgun (WGS) entry which is preliminary data.</text>
</comment>
<dbReference type="Gene3D" id="2.40.160.20">
    <property type="match status" value="1"/>
</dbReference>
<organism evidence="4 5">
    <name type="scientific">Stygiobacter electus</name>
    <dbReference type="NCBI Taxonomy" id="3032292"/>
    <lineage>
        <taxon>Bacteria</taxon>
        <taxon>Pseudomonadati</taxon>
        <taxon>Ignavibacteriota</taxon>
        <taxon>Ignavibacteria</taxon>
        <taxon>Ignavibacteriales</taxon>
        <taxon>Melioribacteraceae</taxon>
        <taxon>Stygiobacter</taxon>
    </lineage>
</organism>
<keyword evidence="5" id="KW-1185">Reference proteome</keyword>
<keyword evidence="1 2" id="KW-0732">Signal</keyword>
<protein>
    <submittedName>
        <fullName evidence="4">Outer membrane beta-barrel protein</fullName>
    </submittedName>
</protein>
<sequence length="204" mass="23416">MKKSCFAVLFFMFFGNVSCQFVNSVNLNAGLIMPTTGQTGTLIGLEVTHKINNTWSLYLSSGILNWNRNKVLLSWDYSDLSSYNEDNHQMYPIYIGTRMVISTIKTFQIYANLELGYNYLKYNSYQNFIITDESTKKILAFYVNQASRRETSENLIGVGFGLGFVQNISNSFSFLVEYKRNTIGNNLDNLRNHFILKSGLIFNM</sequence>
<evidence type="ECO:0000256" key="2">
    <source>
        <dbReference type="SAM" id="SignalP"/>
    </source>
</evidence>
<dbReference type="RefSeq" id="WP_321535413.1">
    <property type="nucleotide sequence ID" value="NZ_JARGDL010000005.1"/>
</dbReference>
<gene>
    <name evidence="4" type="ORF">P0M35_05765</name>
</gene>
<feature type="domain" description="Outer membrane protein beta-barrel" evidence="3">
    <location>
        <begin position="36"/>
        <end position="193"/>
    </location>
</feature>
<evidence type="ECO:0000313" key="5">
    <source>
        <dbReference type="Proteomes" id="UP001221302"/>
    </source>
</evidence>
<proteinExistence type="predicted"/>
<feature type="chain" id="PRO_5042266991" evidence="2">
    <location>
        <begin position="20"/>
        <end position="204"/>
    </location>
</feature>
<dbReference type="AlphaFoldDB" id="A0AAE3NX26"/>
<accession>A0AAE3NX26</accession>
<evidence type="ECO:0000256" key="1">
    <source>
        <dbReference type="ARBA" id="ARBA00022729"/>
    </source>
</evidence>
<feature type="signal peptide" evidence="2">
    <location>
        <begin position="1"/>
        <end position="19"/>
    </location>
</feature>
<dbReference type="InterPro" id="IPR027385">
    <property type="entry name" value="Beta-barrel_OMP"/>
</dbReference>
<dbReference type="Pfam" id="PF13505">
    <property type="entry name" value="OMP_b-brl"/>
    <property type="match status" value="1"/>
</dbReference>
<dbReference type="Proteomes" id="UP001221302">
    <property type="component" value="Unassembled WGS sequence"/>
</dbReference>
<dbReference type="SUPFAM" id="SSF56925">
    <property type="entry name" value="OMPA-like"/>
    <property type="match status" value="1"/>
</dbReference>
<reference evidence="4" key="1">
    <citation type="submission" date="2023-03" db="EMBL/GenBank/DDBJ databases">
        <title>Stygiobacter electus gen. nov., sp. nov., facultatively anaerobic thermotolerant bacterium of the class Ignavibacteria from a well of Yessentuki mineral water deposit.</title>
        <authorList>
            <person name="Podosokorskaya O.A."/>
            <person name="Elcheninov A.G."/>
            <person name="Petrova N.F."/>
            <person name="Zavarzina D.G."/>
            <person name="Kublanov I.V."/>
            <person name="Merkel A.Y."/>
        </authorList>
    </citation>
    <scope>NUCLEOTIDE SEQUENCE</scope>
    <source>
        <strain evidence="4">09-Me</strain>
    </source>
</reference>
<dbReference type="EMBL" id="JARGDL010000005">
    <property type="protein sequence ID" value="MDF1611646.1"/>
    <property type="molecule type" value="Genomic_DNA"/>
</dbReference>
<dbReference type="InterPro" id="IPR011250">
    <property type="entry name" value="OMP/PagP_B-barrel"/>
</dbReference>
<name>A0AAE3NX26_9BACT</name>